<feature type="compositionally biased region" description="Basic and acidic residues" evidence="6">
    <location>
        <begin position="167"/>
        <end position="180"/>
    </location>
</feature>
<feature type="compositionally biased region" description="Acidic residues" evidence="6">
    <location>
        <begin position="1042"/>
        <end position="1055"/>
    </location>
</feature>
<feature type="region of interest" description="Disordered" evidence="6">
    <location>
        <begin position="1"/>
        <end position="21"/>
    </location>
</feature>
<evidence type="ECO:0000259" key="8">
    <source>
        <dbReference type="PROSITE" id="PS50003"/>
    </source>
</evidence>
<dbReference type="EMBL" id="CALNXK010000002">
    <property type="protein sequence ID" value="CAH3034199.1"/>
    <property type="molecule type" value="Genomic_DNA"/>
</dbReference>
<evidence type="ECO:0000313" key="11">
    <source>
        <dbReference type="Proteomes" id="UP001159405"/>
    </source>
</evidence>
<gene>
    <name evidence="10" type="ORF">PLOB_00016318</name>
</gene>
<dbReference type="InterPro" id="IPR001452">
    <property type="entry name" value="SH3_domain"/>
</dbReference>
<dbReference type="SMART" id="SM00325">
    <property type="entry name" value="RhoGEF"/>
    <property type="match status" value="1"/>
</dbReference>
<feature type="region of interest" description="Disordered" evidence="6">
    <location>
        <begin position="1490"/>
        <end position="1584"/>
    </location>
</feature>
<evidence type="ECO:0000259" key="7">
    <source>
        <dbReference type="PROSITE" id="PS50002"/>
    </source>
</evidence>
<dbReference type="Gene3D" id="2.30.29.30">
    <property type="entry name" value="Pleckstrin-homology domain (PH domain)/Phosphotyrosine-binding domain (PTB)"/>
    <property type="match status" value="1"/>
</dbReference>
<feature type="compositionally biased region" description="Basic and acidic residues" evidence="6">
    <location>
        <begin position="108"/>
        <end position="124"/>
    </location>
</feature>
<dbReference type="InterPro" id="IPR055251">
    <property type="entry name" value="SOS1_NGEF_PH"/>
</dbReference>
<organism evidence="10 11">
    <name type="scientific">Porites lobata</name>
    <dbReference type="NCBI Taxonomy" id="104759"/>
    <lineage>
        <taxon>Eukaryota</taxon>
        <taxon>Metazoa</taxon>
        <taxon>Cnidaria</taxon>
        <taxon>Anthozoa</taxon>
        <taxon>Hexacorallia</taxon>
        <taxon>Scleractinia</taxon>
        <taxon>Fungiina</taxon>
        <taxon>Poritidae</taxon>
        <taxon>Porites</taxon>
    </lineage>
</organism>
<dbReference type="Pfam" id="PF22697">
    <property type="entry name" value="SOS1_NGEF_PH"/>
    <property type="match status" value="1"/>
</dbReference>
<comment type="caution">
    <text evidence="10">The sequence shown here is derived from an EMBL/GenBank/DDBJ whole genome shotgun (WGS) entry which is preliminary data.</text>
</comment>
<dbReference type="InterPro" id="IPR011993">
    <property type="entry name" value="PH-like_dom_sf"/>
</dbReference>
<dbReference type="SUPFAM" id="SSF50044">
    <property type="entry name" value="SH3-domain"/>
    <property type="match status" value="1"/>
</dbReference>
<feature type="region of interest" description="Disordered" evidence="6">
    <location>
        <begin position="36"/>
        <end position="219"/>
    </location>
</feature>
<keyword evidence="4" id="KW-0344">Guanine-nucleotide releasing factor</keyword>
<evidence type="ECO:0000256" key="4">
    <source>
        <dbReference type="ARBA" id="ARBA00022658"/>
    </source>
</evidence>
<keyword evidence="3" id="KW-0963">Cytoplasm</keyword>
<feature type="region of interest" description="Disordered" evidence="6">
    <location>
        <begin position="831"/>
        <end position="858"/>
    </location>
</feature>
<dbReference type="SMART" id="SM00326">
    <property type="entry name" value="SH3"/>
    <property type="match status" value="1"/>
</dbReference>
<keyword evidence="11" id="KW-1185">Reference proteome</keyword>
<feature type="region of interest" description="Disordered" evidence="6">
    <location>
        <begin position="1011"/>
        <end position="1055"/>
    </location>
</feature>
<dbReference type="PANTHER" id="PTHR47544:SF3">
    <property type="entry name" value="RHO GUANINE NUCLEOTIDE EXCHANGE FACTOR 4 ISOFORM X1"/>
    <property type="match status" value="1"/>
</dbReference>
<dbReference type="Pfam" id="PF00018">
    <property type="entry name" value="SH3_1"/>
    <property type="match status" value="1"/>
</dbReference>
<dbReference type="Pfam" id="PF00621">
    <property type="entry name" value="RhoGEF"/>
    <property type="match status" value="1"/>
</dbReference>
<dbReference type="PROSITE" id="PS50003">
    <property type="entry name" value="PH_DOMAIN"/>
    <property type="match status" value="1"/>
</dbReference>
<accession>A0ABN8MRC5</accession>
<keyword evidence="2 5" id="KW-0728">SH3 domain</keyword>
<feature type="region of interest" description="Disordered" evidence="6">
    <location>
        <begin position="787"/>
        <end position="806"/>
    </location>
</feature>
<proteinExistence type="predicted"/>
<feature type="compositionally biased region" description="Polar residues" evidence="6">
    <location>
        <begin position="847"/>
        <end position="858"/>
    </location>
</feature>
<evidence type="ECO:0000256" key="1">
    <source>
        <dbReference type="ARBA" id="ARBA00004496"/>
    </source>
</evidence>
<dbReference type="SUPFAM" id="SSF50729">
    <property type="entry name" value="PH domain-like"/>
    <property type="match status" value="1"/>
</dbReference>
<evidence type="ECO:0000256" key="3">
    <source>
        <dbReference type="ARBA" id="ARBA00022490"/>
    </source>
</evidence>
<evidence type="ECO:0000313" key="10">
    <source>
        <dbReference type="EMBL" id="CAH3034199.1"/>
    </source>
</evidence>
<dbReference type="Gene3D" id="1.20.900.10">
    <property type="entry name" value="Dbl homology (DH) domain"/>
    <property type="match status" value="1"/>
</dbReference>
<comment type="subcellular location">
    <subcellularLocation>
        <location evidence="1">Cytoplasm</location>
    </subcellularLocation>
</comment>
<dbReference type="CDD" id="cd00160">
    <property type="entry name" value="RhoGEF"/>
    <property type="match status" value="1"/>
</dbReference>
<name>A0ABN8MRC5_9CNID</name>
<feature type="domain" description="PH" evidence="8">
    <location>
        <begin position="1362"/>
        <end position="1467"/>
    </location>
</feature>
<dbReference type="InterPro" id="IPR001849">
    <property type="entry name" value="PH_domain"/>
</dbReference>
<evidence type="ECO:0000256" key="2">
    <source>
        <dbReference type="ARBA" id="ARBA00022443"/>
    </source>
</evidence>
<dbReference type="Proteomes" id="UP001159405">
    <property type="component" value="Unassembled WGS sequence"/>
</dbReference>
<dbReference type="PROSITE" id="PS00741">
    <property type="entry name" value="DH_1"/>
    <property type="match status" value="1"/>
</dbReference>
<dbReference type="InterPro" id="IPR000219">
    <property type="entry name" value="DH_dom"/>
</dbReference>
<dbReference type="Gene3D" id="2.30.30.40">
    <property type="entry name" value="SH3 Domains"/>
    <property type="match status" value="1"/>
</dbReference>
<feature type="compositionally biased region" description="Basic and acidic residues" evidence="6">
    <location>
        <begin position="76"/>
        <end position="93"/>
    </location>
</feature>
<feature type="compositionally biased region" description="Basic and acidic residues" evidence="6">
    <location>
        <begin position="52"/>
        <end position="64"/>
    </location>
</feature>
<feature type="domain" description="SH3" evidence="7">
    <location>
        <begin position="1058"/>
        <end position="1117"/>
    </location>
</feature>
<evidence type="ECO:0008006" key="12">
    <source>
        <dbReference type="Google" id="ProtNLM"/>
    </source>
</evidence>
<dbReference type="PROSITE" id="PS50002">
    <property type="entry name" value="SH3"/>
    <property type="match status" value="1"/>
</dbReference>
<dbReference type="InterPro" id="IPR036028">
    <property type="entry name" value="SH3-like_dom_sf"/>
</dbReference>
<feature type="compositionally biased region" description="Polar residues" evidence="6">
    <location>
        <begin position="1550"/>
        <end position="1559"/>
    </location>
</feature>
<dbReference type="CDD" id="cd01224">
    <property type="entry name" value="PH_Collybistin_ASEF"/>
    <property type="match status" value="1"/>
</dbReference>
<dbReference type="CDD" id="cd11828">
    <property type="entry name" value="SH3_ARHGEF9_like"/>
    <property type="match status" value="1"/>
</dbReference>
<dbReference type="PROSITE" id="PS50010">
    <property type="entry name" value="DH_2"/>
    <property type="match status" value="1"/>
</dbReference>
<dbReference type="SUPFAM" id="SSF48065">
    <property type="entry name" value="DBL homology domain (DH-domain)"/>
    <property type="match status" value="1"/>
</dbReference>
<protein>
    <recommendedName>
        <fullName evidence="12">Spermatogenesis-associated protein 13</fullName>
    </recommendedName>
</protein>
<dbReference type="InterPro" id="IPR001331">
    <property type="entry name" value="GDS_CDC24_CS"/>
</dbReference>
<evidence type="ECO:0000256" key="5">
    <source>
        <dbReference type="PROSITE-ProRule" id="PRU00192"/>
    </source>
</evidence>
<evidence type="ECO:0000259" key="9">
    <source>
        <dbReference type="PROSITE" id="PS50010"/>
    </source>
</evidence>
<dbReference type="PANTHER" id="PTHR47544">
    <property type="entry name" value="RHO GUANINE NUCLEOTIDE EXCHANGE FACTOR 4"/>
    <property type="match status" value="1"/>
</dbReference>
<reference evidence="10 11" key="1">
    <citation type="submission" date="2022-05" db="EMBL/GenBank/DDBJ databases">
        <authorList>
            <consortium name="Genoscope - CEA"/>
            <person name="William W."/>
        </authorList>
    </citation>
    <scope>NUCLEOTIDE SEQUENCE [LARGE SCALE GENOMIC DNA]</scope>
</reference>
<evidence type="ECO:0000256" key="6">
    <source>
        <dbReference type="SAM" id="MobiDB-lite"/>
    </source>
</evidence>
<dbReference type="InterPro" id="IPR035899">
    <property type="entry name" value="DBL_dom_sf"/>
</dbReference>
<feature type="domain" description="DH" evidence="9">
    <location>
        <begin position="1147"/>
        <end position="1331"/>
    </location>
</feature>
<dbReference type="SMART" id="SM00233">
    <property type="entry name" value="PH"/>
    <property type="match status" value="1"/>
</dbReference>
<sequence length="1584" mass="179084">MSSFNHEIETNMAIPDQHPKRWKSRLHSFQSTLRQSMRLKRGYSPRTASSVDEVKRDLSEDNRIHGANRSTRHVKRENLTREQHNSVSHKQDNGIKTNSHSHYPTRKTSFDKSSLDKQKYEKNKTNANNNRKEKKTTAESSSSNAHVRELADCGQKASNSGKRSQRSKPERDKTNTERPRLSRSKSLSILTNLFKRSNKSKDKNNRGKSQSFSPSHIEVSKGLSTDHGINLDTLVTDIAASTSSIDSFGDYDSHFKRGKYYSLKRSKGSLIFPKRTLPRAFSMDNSLDPCSPQMEKSKTVSSIPPCIRVEEYRENSRGAFERALTAEFVPRLSAQSGRNDTRSEYYQNVTGRSSSLGCKARAEVASPLSSGSPETYETVANITRPAAKKCDAHKRRSAPPSLLYSANENSSNIGSSFFSESKPDIAPGDDNCDQIEQDVVGCKSKGLDERTLPLENSSCRDCGDLTTDMGNNSSYEQKPRKFNPKDATMKLEFLRSFKRNGKSFYRNATDGEADPIIQESDFLESYDQELENVVLSYYPVQSNSPDNHLTKDKFNSLYEGSEALEDGKRMINTFHIKHDHARDFFDVKSTVDRITDTENHLDVNWNTEDKLACDKTRSLSSERVNIEEQLCEEHFCSANCEQTQKDGSIQLRQCLSCVKRRCELTDSLQSSPCSPTLSETSRGQTNVGEENIHSLRDHNSPELIVSRLGRICTGEDVLAEKKIQSHKVNSLPNSPRQSLSPLISNSTMYHSFPDIRKLHTSHTLPINQLSDSTDSLNSSCSLNAENSFDNDNLSVKSRGEKTPSPLLISQDYSSYNEHGGILKCGNLNLEQPEERQRSRSARMPSKSPLQQVLMTESNRSVSCSQLDKNNGSPAICTSPPYVRPRIQSLEQLPACTAEVVLRKKRSIIKRNMMKHTTSLTYVDNVFNEMIDMGKRHSYGGYGDKSFLRLPQHLLQRSNSIGSCNSCNSSQQSINSESSFTENDLGSTFSMASEVSFPSNFDVSLNRSRSVPGHLGGIPQNSPIPEERASLSEVDWSSQTGENSDDEIEDDDDDDEMEVPEAFAEALWDHVTMDPEELSFQAGDIITVLTMTSCDWWFGQVGDQVGWFPAPFVRVRVSQTLDADETKLAPPVRTRKGTNEGFLSDAVVRSRVVLEILSTERDYVKNLQDVVEGYLKQARKRTDMFTEEKIAKIFSNIEQIYEFHREILRQLEECFVEDDPCASEIGSVFLTNEKGFEIYSEYCNNHPHAMAELKTLGDSNKYKQFFEACRLLRDMISISLDGFLLTPVQKICKYPLQLAELKKHTLSSHRDFETVSRALETMKNVASLINERKRKVESINKIAKWQSTIEGWEGEDVLQRSSELIHSGDVIKTSKGGSQDRVMFLFDHQLVYCKKDILKKNGLTYKGRIDMDDCTVIWLGDGEETLDRSPLNNAWKIYNFKKEKWYIFYTKKAAQREKWMKAFKDERRRVKEDAKTGLVISEDTRKAAMRAAKASVKNKKVNGKKEKPFIKSQSSAEIKPPPSPTLRLPAPVSSADLKEEEEEEGDKDINGNGSPLSPRSSVIRRSFGLRGSKSKKKENRKSSIF</sequence>